<organism evidence="2 3">
    <name type="scientific">Deinococcus arcticus</name>
    <dbReference type="NCBI Taxonomy" id="2136176"/>
    <lineage>
        <taxon>Bacteria</taxon>
        <taxon>Thermotogati</taxon>
        <taxon>Deinococcota</taxon>
        <taxon>Deinococci</taxon>
        <taxon>Deinococcales</taxon>
        <taxon>Deinococcaceae</taxon>
        <taxon>Deinococcus</taxon>
    </lineage>
</organism>
<evidence type="ECO:0000313" key="2">
    <source>
        <dbReference type="EMBL" id="PTA67688.1"/>
    </source>
</evidence>
<dbReference type="OrthoDB" id="73657at2"/>
<dbReference type="RefSeq" id="WP_107138228.1">
    <property type="nucleotide sequence ID" value="NZ_PYSV01000010.1"/>
</dbReference>
<feature type="transmembrane region" description="Helical" evidence="1">
    <location>
        <begin position="57"/>
        <end position="80"/>
    </location>
</feature>
<keyword evidence="1" id="KW-0812">Transmembrane</keyword>
<comment type="caution">
    <text evidence="2">The sequence shown here is derived from an EMBL/GenBank/DDBJ whole genome shotgun (WGS) entry which is preliminary data.</text>
</comment>
<feature type="transmembrane region" description="Helical" evidence="1">
    <location>
        <begin position="20"/>
        <end position="45"/>
    </location>
</feature>
<name>A0A2T3W711_9DEIO</name>
<gene>
    <name evidence="2" type="ORF">C8263_11280</name>
</gene>
<sequence length="298" mass="32522">MSGPALEPVAPHFVARPRRAGVRVLKVCIALLMVLAGLLLGTLFLEPGRVGGPPAFLEELMVALGTLNFLVLAAALHAQLGAQAGRVPSLWQLWRNPALRDLPELPPLPRWKLALCYGVPLLAMAGLFGLQSQISARMNDVGAAVQDEAQLEPRAVRLPGFPMIQLDCAAVPLLTTAQSRCFILSPRAAQPDPQRFLDAWTDHMRAWVDWSGPEPVWREAPPLTLKVWQGGGFAGADQRVALRVRRGNEPQEVPVNHRLLFLSRTAQRTGSVPPASRALADWLGRQVFQTLLVVTPED</sequence>
<proteinExistence type="predicted"/>
<keyword evidence="3" id="KW-1185">Reference proteome</keyword>
<keyword evidence="1" id="KW-0472">Membrane</keyword>
<dbReference type="AlphaFoldDB" id="A0A2T3W711"/>
<evidence type="ECO:0000256" key="1">
    <source>
        <dbReference type="SAM" id="Phobius"/>
    </source>
</evidence>
<accession>A0A2T3W711</accession>
<keyword evidence="1" id="KW-1133">Transmembrane helix</keyword>
<reference evidence="2 3" key="1">
    <citation type="submission" date="2018-03" db="EMBL/GenBank/DDBJ databases">
        <title>Draft genome of Deinococcus sp. OD32.</title>
        <authorList>
            <person name="Wang X.-P."/>
            <person name="Du Z.-J."/>
        </authorList>
    </citation>
    <scope>NUCLEOTIDE SEQUENCE [LARGE SCALE GENOMIC DNA]</scope>
    <source>
        <strain evidence="2 3">OD32</strain>
    </source>
</reference>
<protein>
    <submittedName>
        <fullName evidence="2">Uncharacterized protein</fullName>
    </submittedName>
</protein>
<dbReference type="Proteomes" id="UP000240317">
    <property type="component" value="Unassembled WGS sequence"/>
</dbReference>
<dbReference type="EMBL" id="PYSV01000010">
    <property type="protein sequence ID" value="PTA67688.1"/>
    <property type="molecule type" value="Genomic_DNA"/>
</dbReference>
<evidence type="ECO:0000313" key="3">
    <source>
        <dbReference type="Proteomes" id="UP000240317"/>
    </source>
</evidence>